<organism evidence="2 3">
    <name type="scientific">Winogradskyella thalassocola</name>
    <dbReference type="NCBI Taxonomy" id="262004"/>
    <lineage>
        <taxon>Bacteria</taxon>
        <taxon>Pseudomonadati</taxon>
        <taxon>Bacteroidota</taxon>
        <taxon>Flavobacteriia</taxon>
        <taxon>Flavobacteriales</taxon>
        <taxon>Flavobacteriaceae</taxon>
        <taxon>Winogradskyella</taxon>
    </lineage>
</organism>
<proteinExistence type="predicted"/>
<protein>
    <submittedName>
        <fullName evidence="2">Uncharacterized membrane protein</fullName>
    </submittedName>
</protein>
<dbReference type="RefSeq" id="WP_092467174.1">
    <property type="nucleotide sequence ID" value="NZ_FNCZ01000002.1"/>
</dbReference>
<evidence type="ECO:0000313" key="2">
    <source>
        <dbReference type="EMBL" id="SDH31103.1"/>
    </source>
</evidence>
<sequence>MAHIIIVSFKEETKAIDALHKMKELDSYGDITLYEHLMIRKNENDKYDVLNDQTDNYAWRTFTGMALGGLIGAFAGPIGLVVCLYSGTALGAILDVGHYNFEDHFIAKVTNKMEVGDITIIAEVGEDSAVFIDNYLKPFNVNVIRTEADIEFDHYIDEQIDDIEDDIEDEREKLKKATANEKAKIITKINALKAQRKAKLADLEAKRKSTLQKVKDKTKSKIHTLETRLHDYEDSISKSISNIRKNRLKKRIKREEEKLFQLHTALDEDVVD</sequence>
<dbReference type="AlphaFoldDB" id="A0A1G8BDK0"/>
<reference evidence="3" key="1">
    <citation type="submission" date="2016-10" db="EMBL/GenBank/DDBJ databases">
        <authorList>
            <person name="Varghese N."/>
            <person name="Submissions S."/>
        </authorList>
    </citation>
    <scope>NUCLEOTIDE SEQUENCE [LARGE SCALE GENOMIC DNA]</scope>
    <source>
        <strain evidence="3">DSM 15363</strain>
    </source>
</reference>
<feature type="coiled-coil region" evidence="1">
    <location>
        <begin position="215"/>
        <end position="265"/>
    </location>
</feature>
<keyword evidence="1" id="KW-0175">Coiled coil</keyword>
<name>A0A1G8BDK0_9FLAO</name>
<dbReference type="OrthoDB" id="1202186at2"/>
<dbReference type="Proteomes" id="UP000199492">
    <property type="component" value="Unassembled WGS sequence"/>
</dbReference>
<dbReference type="STRING" id="262004.SAMN04489796_102304"/>
<dbReference type="SUPFAM" id="SSF47162">
    <property type="entry name" value="Apolipoprotein"/>
    <property type="match status" value="1"/>
</dbReference>
<evidence type="ECO:0000256" key="1">
    <source>
        <dbReference type="SAM" id="Coils"/>
    </source>
</evidence>
<keyword evidence="3" id="KW-1185">Reference proteome</keyword>
<gene>
    <name evidence="2" type="ORF">SAMN04489796_102304</name>
</gene>
<accession>A0A1G8BDK0</accession>
<dbReference type="EMBL" id="FNCZ01000002">
    <property type="protein sequence ID" value="SDH31103.1"/>
    <property type="molecule type" value="Genomic_DNA"/>
</dbReference>
<evidence type="ECO:0000313" key="3">
    <source>
        <dbReference type="Proteomes" id="UP000199492"/>
    </source>
</evidence>